<evidence type="ECO:0000313" key="2">
    <source>
        <dbReference type="Proteomes" id="UP000187429"/>
    </source>
</evidence>
<reference evidence="2" key="1">
    <citation type="submission" date="2017-01" db="EMBL/GenBank/DDBJ databases">
        <authorList>
            <person name="Wang Y."/>
            <person name="White M."/>
            <person name="Kvist S."/>
            <person name="Moncalvo J.-M."/>
        </authorList>
    </citation>
    <scope>NUCLEOTIDE SEQUENCE [LARGE SCALE GENOMIC DNA]</scope>
    <source>
        <strain evidence="2">ID-206-W2</strain>
    </source>
</reference>
<dbReference type="AlphaFoldDB" id="A0A1R1YEA4"/>
<accession>A0A1R1YEA4</accession>
<keyword evidence="2" id="KW-1185">Reference proteome</keyword>
<gene>
    <name evidence="1" type="ORF">AYI69_g4391</name>
</gene>
<evidence type="ECO:0000313" key="1">
    <source>
        <dbReference type="EMBL" id="OMJ25135.1"/>
    </source>
</evidence>
<organism evidence="1 2">
    <name type="scientific">Smittium culicis</name>
    <dbReference type="NCBI Taxonomy" id="133412"/>
    <lineage>
        <taxon>Eukaryota</taxon>
        <taxon>Fungi</taxon>
        <taxon>Fungi incertae sedis</taxon>
        <taxon>Zoopagomycota</taxon>
        <taxon>Kickxellomycotina</taxon>
        <taxon>Harpellomycetes</taxon>
        <taxon>Harpellales</taxon>
        <taxon>Legeriomycetaceae</taxon>
        <taxon>Smittium</taxon>
    </lineage>
</organism>
<dbReference type="Proteomes" id="UP000187429">
    <property type="component" value="Unassembled WGS sequence"/>
</dbReference>
<proteinExistence type="predicted"/>
<name>A0A1R1YEA4_9FUNG</name>
<protein>
    <submittedName>
        <fullName evidence="1">Uncharacterized protein</fullName>
    </submittedName>
</protein>
<dbReference type="EMBL" id="LSSM01001696">
    <property type="protein sequence ID" value="OMJ25135.1"/>
    <property type="molecule type" value="Genomic_DNA"/>
</dbReference>
<comment type="caution">
    <text evidence="1">The sequence shown here is derived from an EMBL/GenBank/DDBJ whole genome shotgun (WGS) entry which is preliminary data.</text>
</comment>
<sequence length="125" mass="14581">MPSATALSAKKGLLEIITYFGIPEKIRADRNPFTADIVKNVAHDYCFELELNLAYQPEWYKGGKFRLGELPIRCIIWTEMQNVNQNQRITILPVIWNRSKDSDSRQRNYFDRTEYNITPNRIGIG</sequence>